<reference evidence="1 2" key="1">
    <citation type="submission" date="2018-08" db="EMBL/GenBank/DDBJ databases">
        <title>Genome analysis of the thermophilic bacterium of the candidate phylum Aminicenantes from deep subsurface aquifer revealed its physiology and ecological role.</title>
        <authorList>
            <person name="Kadnikov V.V."/>
            <person name="Mardanov A.V."/>
            <person name="Beletsky A.V."/>
            <person name="Karnachuk O.V."/>
            <person name="Ravin N.V."/>
        </authorList>
    </citation>
    <scope>NUCLEOTIDE SEQUENCE [LARGE SCALE GENOMIC DNA]</scope>
    <source>
        <strain evidence="1">BY38</strain>
    </source>
</reference>
<dbReference type="Proteomes" id="UP000257323">
    <property type="component" value="Unassembled WGS sequence"/>
</dbReference>
<name>A0A3E2BP37_9BACT</name>
<gene>
    <name evidence="1" type="ORF">OP8BY_1574</name>
</gene>
<evidence type="ECO:0008006" key="3">
    <source>
        <dbReference type="Google" id="ProtNLM"/>
    </source>
</evidence>
<dbReference type="Pfam" id="PF11950">
    <property type="entry name" value="DUF3467"/>
    <property type="match status" value="1"/>
</dbReference>
<evidence type="ECO:0000313" key="2">
    <source>
        <dbReference type="Proteomes" id="UP000257323"/>
    </source>
</evidence>
<dbReference type="AlphaFoldDB" id="A0A3E2BP37"/>
<dbReference type="EMBL" id="QUAH01000003">
    <property type="protein sequence ID" value="RFT16396.1"/>
    <property type="molecule type" value="Genomic_DNA"/>
</dbReference>
<evidence type="ECO:0000313" key="1">
    <source>
        <dbReference type="EMBL" id="RFT16396.1"/>
    </source>
</evidence>
<dbReference type="InterPro" id="IPR021857">
    <property type="entry name" value="DUF3467"/>
</dbReference>
<proteinExistence type="predicted"/>
<protein>
    <recommendedName>
        <fullName evidence="3">DUF3467 domain-containing protein</fullName>
    </recommendedName>
</protein>
<accession>A0A3E2BP37</accession>
<comment type="caution">
    <text evidence="1">The sequence shown here is derived from an EMBL/GenBank/DDBJ whole genome shotgun (WGS) entry which is preliminary data.</text>
</comment>
<sequence length="98" mass="11057">MNRDDLKDKKIDIKVDEHIAVGQYSNLAAIRHSREEFIFDFAFIFPDGPMGKLVSRLILSPAHAKRFAEALEGNIKRYEEMFGPIVPADVPPGVGFIQ</sequence>
<organism evidence="1 2">
    <name type="scientific">Candidatus Saccharicenans subterraneus</name>
    <dbReference type="NCBI Taxonomy" id="2508984"/>
    <lineage>
        <taxon>Bacteria</taxon>
        <taxon>Candidatus Aminicenantota</taxon>
        <taxon>Candidatus Aminicenantia</taxon>
        <taxon>Candidatus Aminicenantales</taxon>
        <taxon>Candidatus Saccharicenantaceae</taxon>
        <taxon>Candidatus Saccharicenans</taxon>
    </lineage>
</organism>